<organism evidence="2 3">
    <name type="scientific">Vogesella indigofera</name>
    <name type="common">Pseudomonas indigofera</name>
    <dbReference type="NCBI Taxonomy" id="45465"/>
    <lineage>
        <taxon>Bacteria</taxon>
        <taxon>Pseudomonadati</taxon>
        <taxon>Pseudomonadota</taxon>
        <taxon>Betaproteobacteria</taxon>
        <taxon>Neisseriales</taxon>
        <taxon>Chromobacteriaceae</taxon>
        <taxon>Vogesella</taxon>
    </lineage>
</organism>
<sequence>MPFFITVIFKILGAFMIGAVSYSSVQAGFSSKTEGVSRVDEQAATGTDNPNADAAQASSQQTISNLARQLAASASRAEERDKTLTRSGLADRAKAALNQIQGDIYFANKAKHDSEVPKTSDPALLARAKQATAYVNSAARGGNSEKNPFAGLSREQLANIVYDDSGTYTVNERRAASYEGDRQEEAWRVKVTTQAMAEYNSTGKLTNFFKSVLDHFKELPAIEQAQYPKDYASDLESKIRLDFNYRTHQAEGKDEDPMSLIKALFTQTSSTMASTVTSAVWQTSDILLNQGASGSQSGGMQTISTLARQLAASASRAEERDRTLTRSELADKAKSILNQVVGDAYYANKARHDGEVPKTSDPELLARAKQATAFVNDAARGGSAIKNPFAGLSPEQLANVIYDESGTYTVNERHAAWRESYDQEEAWRVKVAQQAMDEYNRTGKLTNFFSEVLEHYKSLPAIEQAQYPKGYAADLQSKIDLDFNYRTHRAEGKDKAPLSLIETLFEQSPQQTDELRHKNDAPDSFATKHALRQESSGTG</sequence>
<evidence type="ECO:0000313" key="3">
    <source>
        <dbReference type="Proteomes" id="UP001221566"/>
    </source>
</evidence>
<feature type="region of interest" description="Disordered" evidence="1">
    <location>
        <begin position="509"/>
        <end position="539"/>
    </location>
</feature>
<gene>
    <name evidence="2" type="ORF">PQU93_17695</name>
</gene>
<protein>
    <submittedName>
        <fullName evidence="2">Uncharacterized protein</fullName>
    </submittedName>
</protein>
<proteinExistence type="predicted"/>
<reference evidence="2 3" key="1">
    <citation type="submission" date="2023-01" db="EMBL/GenBank/DDBJ databases">
        <title>Novel species of the genus Vogesella isolated from rivers.</title>
        <authorList>
            <person name="Lu H."/>
        </authorList>
    </citation>
    <scope>NUCLEOTIDE SEQUENCE [LARGE SCALE GENOMIC DNA]</scope>
    <source>
        <strain evidence="2 3">SH7W</strain>
    </source>
</reference>
<dbReference type="EMBL" id="JAQQKY010000018">
    <property type="protein sequence ID" value="MDC7692598.1"/>
    <property type="molecule type" value="Genomic_DNA"/>
</dbReference>
<evidence type="ECO:0000313" key="2">
    <source>
        <dbReference type="EMBL" id="MDC7692598.1"/>
    </source>
</evidence>
<name>A0ABT5I8T7_VOGIN</name>
<dbReference type="RefSeq" id="WP_205621104.1">
    <property type="nucleotide sequence ID" value="NZ_JAQQKY010000018.1"/>
</dbReference>
<comment type="caution">
    <text evidence="2">The sequence shown here is derived from an EMBL/GenBank/DDBJ whole genome shotgun (WGS) entry which is preliminary data.</text>
</comment>
<keyword evidence="3" id="KW-1185">Reference proteome</keyword>
<evidence type="ECO:0000256" key="1">
    <source>
        <dbReference type="SAM" id="MobiDB-lite"/>
    </source>
</evidence>
<accession>A0ABT5I8T7</accession>
<dbReference type="Proteomes" id="UP001221566">
    <property type="component" value="Unassembled WGS sequence"/>
</dbReference>